<evidence type="ECO:0000313" key="3">
    <source>
        <dbReference type="Proteomes" id="UP000199595"/>
    </source>
</evidence>
<evidence type="ECO:0000256" key="1">
    <source>
        <dbReference type="SAM" id="Phobius"/>
    </source>
</evidence>
<keyword evidence="1" id="KW-0812">Transmembrane</keyword>
<dbReference type="EMBL" id="FNNJ01000033">
    <property type="protein sequence ID" value="SDY13014.1"/>
    <property type="molecule type" value="Genomic_DNA"/>
</dbReference>
<organism evidence="2 3">
    <name type="scientific">Lutibacter oricola</name>
    <dbReference type="NCBI Taxonomy" id="762486"/>
    <lineage>
        <taxon>Bacteria</taxon>
        <taxon>Pseudomonadati</taxon>
        <taxon>Bacteroidota</taxon>
        <taxon>Flavobacteriia</taxon>
        <taxon>Flavobacteriales</taxon>
        <taxon>Flavobacteriaceae</taxon>
        <taxon>Lutibacter</taxon>
    </lineage>
</organism>
<keyword evidence="1" id="KW-1133">Transmembrane helix</keyword>
<dbReference type="STRING" id="762486.SAMN05444411_1332"/>
<gene>
    <name evidence="2" type="ORF">SAMN05444411_1332</name>
</gene>
<evidence type="ECO:0000313" key="2">
    <source>
        <dbReference type="EMBL" id="SDY13014.1"/>
    </source>
</evidence>
<accession>A0A1H3HE22</accession>
<name>A0A1H3HE22_9FLAO</name>
<keyword evidence="3" id="KW-1185">Reference proteome</keyword>
<feature type="transmembrane region" description="Helical" evidence="1">
    <location>
        <begin position="9"/>
        <end position="29"/>
    </location>
</feature>
<reference evidence="2 3" key="1">
    <citation type="submission" date="2016-10" db="EMBL/GenBank/DDBJ databases">
        <authorList>
            <person name="de Groot N.N."/>
        </authorList>
    </citation>
    <scope>NUCLEOTIDE SEQUENCE [LARGE SCALE GENOMIC DNA]</scope>
    <source>
        <strain evidence="2 3">DSM 24956</strain>
    </source>
</reference>
<dbReference type="AlphaFoldDB" id="A0A1H3HE22"/>
<keyword evidence="1" id="KW-0472">Membrane</keyword>
<sequence>MKKRTKKNIIFFITVATPVIGILMFFYNYKIENIKDKYEIEKAELKTKISSIERNIGDNKYFDVRQFFTTDNTKDPIYSSEYISQGNFYADTTDTNWIYKKISPLSYVRNELNINPLELQIGRKNSLTLDSILSNKKFKDYRKSYKFHQWKYKDSIEISNSNEKEILNSSINVFVIKKDIAKLIFNVINENVKKDKALLKSYEIDSVIVNQVIGTAKKQYEKNSSGLIFSVIINGIVYNSLLSGELIELQNIQKKSEVFYTKYNKEYLLENDKAFETGEIFFAEKNDNIYIVLIKIFDKEPLIQMEKAADINKWLFSLKFI</sequence>
<dbReference type="RefSeq" id="WP_090126703.1">
    <property type="nucleotide sequence ID" value="NZ_FNNJ01000033.1"/>
</dbReference>
<proteinExistence type="predicted"/>
<dbReference type="OrthoDB" id="9926409at2"/>
<protein>
    <submittedName>
        <fullName evidence="2">Uncharacterized protein</fullName>
    </submittedName>
</protein>
<dbReference type="Proteomes" id="UP000199595">
    <property type="component" value="Unassembled WGS sequence"/>
</dbReference>